<feature type="region of interest" description="Disordered" evidence="2">
    <location>
        <begin position="514"/>
        <end position="547"/>
    </location>
</feature>
<gene>
    <name evidence="5" type="ORF">CYCCA115_LOCUS15216</name>
</gene>
<keyword evidence="4" id="KW-0732">Signal</keyword>
<feature type="coiled-coil region" evidence="1">
    <location>
        <begin position="175"/>
        <end position="289"/>
    </location>
</feature>
<feature type="coiled-coil region" evidence="1">
    <location>
        <begin position="78"/>
        <end position="140"/>
    </location>
</feature>
<keyword evidence="3" id="KW-0472">Membrane</keyword>
<proteinExistence type="predicted"/>
<evidence type="ECO:0000313" key="6">
    <source>
        <dbReference type="Proteomes" id="UP001295423"/>
    </source>
</evidence>
<sequence>MKWNSVLCLLLLASNTQAAFWNKNGNKDGDNRRRLTEEPTVSMDVDAATGTVTQTVSAEQEKAIKAAQSCDGQMAQSLVNANEAMMNAKAERDEMMNQKTQALDQIAGLETSLEQMREVNQQLERKVQETIQEKDAKIKSIMDGLESTQGELVTDYENKLTNMANTYADQVAALNSQIESSKESSMARIQELEAKIVQTATAAETALASALKEVEDKYAGEIANLKEQMVAQEKQAADALANQAKAAQATLNAELKAKNQEIKDAIAQAKKAEQDAKESDEELAMWRATHQNRTYCNYTYMTEDIYWASSATYNKSAELTWTAYEGAASLASKATEKTYIALEETKVYTSKGQEIFQKNVKPHYDKHLKPHYDKHVSPVVAKVVKAYEKEILPKLKEIKSQIDPKIEQFKEGYKKQFNKLARKYATACNKAFKAADKLAKKNNLKAFDDYLSPSWKASCENPKDTLQGAQIAVIVALLLPHTFSILRFILWLVLLPLRIFIAITPLRFFFSYKSSSTKKPKKTPTKTVGEVKVKPKKGQKSRINSSQ</sequence>
<feature type="transmembrane region" description="Helical" evidence="3">
    <location>
        <begin position="488"/>
        <end position="510"/>
    </location>
</feature>
<keyword evidence="3" id="KW-0812">Transmembrane</keyword>
<dbReference type="Proteomes" id="UP001295423">
    <property type="component" value="Unassembled WGS sequence"/>
</dbReference>
<evidence type="ECO:0000256" key="3">
    <source>
        <dbReference type="SAM" id="Phobius"/>
    </source>
</evidence>
<dbReference type="EMBL" id="CAKOGP040001869">
    <property type="protein sequence ID" value="CAJ1954622.1"/>
    <property type="molecule type" value="Genomic_DNA"/>
</dbReference>
<feature type="chain" id="PRO_5042214963" evidence="4">
    <location>
        <begin position="19"/>
        <end position="547"/>
    </location>
</feature>
<organism evidence="5 6">
    <name type="scientific">Cylindrotheca closterium</name>
    <dbReference type="NCBI Taxonomy" id="2856"/>
    <lineage>
        <taxon>Eukaryota</taxon>
        <taxon>Sar</taxon>
        <taxon>Stramenopiles</taxon>
        <taxon>Ochrophyta</taxon>
        <taxon>Bacillariophyta</taxon>
        <taxon>Bacillariophyceae</taxon>
        <taxon>Bacillariophycidae</taxon>
        <taxon>Bacillariales</taxon>
        <taxon>Bacillariaceae</taxon>
        <taxon>Cylindrotheca</taxon>
    </lineage>
</organism>
<evidence type="ECO:0000256" key="2">
    <source>
        <dbReference type="SAM" id="MobiDB-lite"/>
    </source>
</evidence>
<dbReference type="AlphaFoldDB" id="A0AAD2JJK9"/>
<reference evidence="5" key="1">
    <citation type="submission" date="2023-08" db="EMBL/GenBank/DDBJ databases">
        <authorList>
            <person name="Audoor S."/>
            <person name="Bilcke G."/>
        </authorList>
    </citation>
    <scope>NUCLEOTIDE SEQUENCE</scope>
</reference>
<comment type="caution">
    <text evidence="5">The sequence shown here is derived from an EMBL/GenBank/DDBJ whole genome shotgun (WGS) entry which is preliminary data.</text>
</comment>
<name>A0AAD2JJK9_9STRA</name>
<accession>A0AAD2JJK9</accession>
<keyword evidence="1" id="KW-0175">Coiled coil</keyword>
<keyword evidence="6" id="KW-1185">Reference proteome</keyword>
<evidence type="ECO:0000256" key="1">
    <source>
        <dbReference type="SAM" id="Coils"/>
    </source>
</evidence>
<feature type="signal peptide" evidence="4">
    <location>
        <begin position="1"/>
        <end position="18"/>
    </location>
</feature>
<evidence type="ECO:0000256" key="4">
    <source>
        <dbReference type="SAM" id="SignalP"/>
    </source>
</evidence>
<keyword evidence="3" id="KW-1133">Transmembrane helix</keyword>
<protein>
    <submittedName>
        <fullName evidence="5">Uncharacterized protein</fullName>
    </submittedName>
</protein>
<evidence type="ECO:0000313" key="5">
    <source>
        <dbReference type="EMBL" id="CAJ1954622.1"/>
    </source>
</evidence>